<dbReference type="EMBL" id="FOZX01000006">
    <property type="protein sequence ID" value="SFS84552.1"/>
    <property type="molecule type" value="Genomic_DNA"/>
</dbReference>
<dbReference type="PANTHER" id="PTHR34820">
    <property type="entry name" value="INNER MEMBRANE PROTEIN YEBZ"/>
    <property type="match status" value="1"/>
</dbReference>
<dbReference type="STRING" id="95161.SAMN05660874_03678"/>
<evidence type="ECO:0000259" key="8">
    <source>
        <dbReference type="Pfam" id="PF04234"/>
    </source>
</evidence>
<keyword evidence="6" id="KW-0812">Transmembrane</keyword>
<evidence type="ECO:0000256" key="1">
    <source>
        <dbReference type="ARBA" id="ARBA00004196"/>
    </source>
</evidence>
<reference evidence="10" key="1">
    <citation type="submission" date="2016-10" db="EMBL/GenBank/DDBJ databases">
        <authorList>
            <person name="Varghese N."/>
            <person name="Submissions S."/>
        </authorList>
    </citation>
    <scope>NUCLEOTIDE SEQUENCE [LARGE SCALE GENOMIC DNA]</scope>
    <source>
        <strain evidence="10">DSM 44771</strain>
    </source>
</reference>
<dbReference type="GO" id="GO:0046688">
    <property type="term" value="P:response to copper ion"/>
    <property type="evidence" value="ECO:0007669"/>
    <property type="project" value="InterPro"/>
</dbReference>
<evidence type="ECO:0000313" key="10">
    <source>
        <dbReference type="Proteomes" id="UP000198852"/>
    </source>
</evidence>
<dbReference type="OrthoDB" id="5242236at2"/>
<dbReference type="Pfam" id="PF04234">
    <property type="entry name" value="CopC"/>
    <property type="match status" value="1"/>
</dbReference>
<feature type="compositionally biased region" description="Low complexity" evidence="5">
    <location>
        <begin position="138"/>
        <end position="150"/>
    </location>
</feature>
<dbReference type="GO" id="GO:0030313">
    <property type="term" value="C:cell envelope"/>
    <property type="evidence" value="ECO:0007669"/>
    <property type="project" value="UniProtKB-SubCell"/>
</dbReference>
<dbReference type="GO" id="GO:0006825">
    <property type="term" value="P:copper ion transport"/>
    <property type="evidence" value="ECO:0007669"/>
    <property type="project" value="InterPro"/>
</dbReference>
<keyword evidence="6" id="KW-0472">Membrane</keyword>
<name>A0A1I6T5P0_9PSEU</name>
<accession>A0A1I6T5P0</accession>
<feature type="region of interest" description="Disordered" evidence="5">
    <location>
        <begin position="120"/>
        <end position="150"/>
    </location>
</feature>
<dbReference type="InterPro" id="IPR014756">
    <property type="entry name" value="Ig_E-set"/>
</dbReference>
<gene>
    <name evidence="9" type="ORF">SAMN05660874_03678</name>
</gene>
<dbReference type="GO" id="GO:0005507">
    <property type="term" value="F:copper ion binding"/>
    <property type="evidence" value="ECO:0007669"/>
    <property type="project" value="InterPro"/>
</dbReference>
<keyword evidence="10" id="KW-1185">Reference proteome</keyword>
<keyword evidence="3 7" id="KW-0732">Signal</keyword>
<feature type="transmembrane region" description="Helical" evidence="6">
    <location>
        <begin position="154"/>
        <end position="175"/>
    </location>
</feature>
<dbReference type="AlphaFoldDB" id="A0A1I6T5P0"/>
<dbReference type="GO" id="GO:0005886">
    <property type="term" value="C:plasma membrane"/>
    <property type="evidence" value="ECO:0007669"/>
    <property type="project" value="TreeGrafter"/>
</dbReference>
<dbReference type="Gene3D" id="2.60.40.1220">
    <property type="match status" value="1"/>
</dbReference>
<evidence type="ECO:0000256" key="4">
    <source>
        <dbReference type="ARBA" id="ARBA00023008"/>
    </source>
</evidence>
<proteinExistence type="predicted"/>
<evidence type="ECO:0000256" key="7">
    <source>
        <dbReference type="SAM" id="SignalP"/>
    </source>
</evidence>
<dbReference type="PANTHER" id="PTHR34820:SF4">
    <property type="entry name" value="INNER MEMBRANE PROTEIN YEBZ"/>
    <property type="match status" value="1"/>
</dbReference>
<organism evidence="9 10">
    <name type="scientific">Saccharopolyspora flava</name>
    <dbReference type="NCBI Taxonomy" id="95161"/>
    <lineage>
        <taxon>Bacteria</taxon>
        <taxon>Bacillati</taxon>
        <taxon>Actinomycetota</taxon>
        <taxon>Actinomycetes</taxon>
        <taxon>Pseudonocardiales</taxon>
        <taxon>Pseudonocardiaceae</taxon>
        <taxon>Saccharopolyspora</taxon>
    </lineage>
</organism>
<feature type="signal peptide" evidence="7">
    <location>
        <begin position="1"/>
        <end position="24"/>
    </location>
</feature>
<dbReference type="GO" id="GO:0042597">
    <property type="term" value="C:periplasmic space"/>
    <property type="evidence" value="ECO:0007669"/>
    <property type="project" value="InterPro"/>
</dbReference>
<comment type="subcellular location">
    <subcellularLocation>
        <location evidence="1">Cell envelope</location>
    </subcellularLocation>
</comment>
<sequence>MRRLLTVGALALAALLGGAAPAMAHNVLVGSDPAEGAQLSTGPREVKLTFDQPVRAGESYNTVNVVGPDGTFWADGPARVEGNSVIAPVRELGPAGTYTVGYRILSSDGHPVPGKVTFTLTAPGKGTPAPGPQGGQDSGQPSDQAQSDSGGMPIWPWIAGAVLVVVLGLVLALRLGKPKS</sequence>
<evidence type="ECO:0000256" key="3">
    <source>
        <dbReference type="ARBA" id="ARBA00022729"/>
    </source>
</evidence>
<feature type="chain" id="PRO_5011676911" description="CopC domain-containing protein" evidence="7">
    <location>
        <begin position="25"/>
        <end position="180"/>
    </location>
</feature>
<evidence type="ECO:0000256" key="2">
    <source>
        <dbReference type="ARBA" id="ARBA00022723"/>
    </source>
</evidence>
<dbReference type="InterPro" id="IPR032694">
    <property type="entry name" value="CopC/D"/>
</dbReference>
<dbReference type="Proteomes" id="UP000198852">
    <property type="component" value="Unassembled WGS sequence"/>
</dbReference>
<dbReference type="RefSeq" id="WP_093419499.1">
    <property type="nucleotide sequence ID" value="NZ_FOZX01000006.1"/>
</dbReference>
<evidence type="ECO:0000256" key="5">
    <source>
        <dbReference type="SAM" id="MobiDB-lite"/>
    </source>
</evidence>
<keyword evidence="6" id="KW-1133">Transmembrane helix</keyword>
<dbReference type="SUPFAM" id="SSF81296">
    <property type="entry name" value="E set domains"/>
    <property type="match status" value="1"/>
</dbReference>
<dbReference type="InterPro" id="IPR007348">
    <property type="entry name" value="CopC_dom"/>
</dbReference>
<dbReference type="InterPro" id="IPR014755">
    <property type="entry name" value="Cu-Rt/internalin_Ig-like"/>
</dbReference>
<evidence type="ECO:0000256" key="6">
    <source>
        <dbReference type="SAM" id="Phobius"/>
    </source>
</evidence>
<protein>
    <recommendedName>
        <fullName evidence="8">CopC domain-containing protein</fullName>
    </recommendedName>
</protein>
<evidence type="ECO:0000313" key="9">
    <source>
        <dbReference type="EMBL" id="SFS84552.1"/>
    </source>
</evidence>
<feature type="domain" description="CopC" evidence="8">
    <location>
        <begin position="25"/>
        <end position="120"/>
    </location>
</feature>
<keyword evidence="2" id="KW-0479">Metal-binding</keyword>
<keyword evidence="4" id="KW-0186">Copper</keyword>